<dbReference type="OrthoDB" id="2192946at2759"/>
<comment type="caution">
    <text evidence="9">The sequence shown here is derived from an EMBL/GenBank/DDBJ whole genome shotgun (WGS) entry which is preliminary data.</text>
</comment>
<proteinExistence type="inferred from homology"/>
<protein>
    <recommendedName>
        <fullName evidence="5">Spindle pole body component</fullName>
    </recommendedName>
</protein>
<feature type="compositionally biased region" description="Low complexity" evidence="6">
    <location>
        <begin position="337"/>
        <end position="346"/>
    </location>
</feature>
<dbReference type="GO" id="GO:0000930">
    <property type="term" value="C:gamma-tubulin complex"/>
    <property type="evidence" value="ECO:0007669"/>
    <property type="project" value="UniProtKB-ARBA"/>
</dbReference>
<dbReference type="GO" id="GO:0005874">
    <property type="term" value="C:microtubule"/>
    <property type="evidence" value="ECO:0007669"/>
    <property type="project" value="UniProtKB-KW"/>
</dbReference>
<dbReference type="GO" id="GO:0051225">
    <property type="term" value="P:spindle assembly"/>
    <property type="evidence" value="ECO:0007669"/>
    <property type="project" value="TreeGrafter"/>
</dbReference>
<dbReference type="GO" id="GO:0007020">
    <property type="term" value="P:microtubule nucleation"/>
    <property type="evidence" value="ECO:0007669"/>
    <property type="project" value="InterPro"/>
</dbReference>
<dbReference type="KEGG" id="pchm:VFPPC_04240"/>
<feature type="region of interest" description="Disordered" evidence="6">
    <location>
        <begin position="320"/>
        <end position="350"/>
    </location>
</feature>
<dbReference type="PANTHER" id="PTHR19302">
    <property type="entry name" value="GAMMA TUBULIN COMPLEX PROTEIN"/>
    <property type="match status" value="1"/>
</dbReference>
<dbReference type="STRING" id="1380566.A0A179FRT3"/>
<dbReference type="GO" id="GO:0051321">
    <property type="term" value="P:meiotic cell cycle"/>
    <property type="evidence" value="ECO:0007669"/>
    <property type="project" value="TreeGrafter"/>
</dbReference>
<evidence type="ECO:0000256" key="5">
    <source>
        <dbReference type="RuleBase" id="RU363050"/>
    </source>
</evidence>
<gene>
    <name evidence="9" type="ORF">VFPPC_04240</name>
</gene>
<dbReference type="InterPro" id="IPR041470">
    <property type="entry name" value="GCP_N"/>
</dbReference>
<dbReference type="GeneID" id="28847618"/>
<dbReference type="InterPro" id="IPR042241">
    <property type="entry name" value="GCP_C_sf"/>
</dbReference>
<evidence type="ECO:0000256" key="1">
    <source>
        <dbReference type="ARBA" id="ARBA00010337"/>
    </source>
</evidence>
<evidence type="ECO:0000259" key="7">
    <source>
        <dbReference type="Pfam" id="PF04130"/>
    </source>
</evidence>
<dbReference type="PANTHER" id="PTHR19302:SF13">
    <property type="entry name" value="GAMMA-TUBULIN COMPLEX COMPONENT 2"/>
    <property type="match status" value="1"/>
</dbReference>
<organism evidence="9 10">
    <name type="scientific">Pochonia chlamydosporia 170</name>
    <dbReference type="NCBI Taxonomy" id="1380566"/>
    <lineage>
        <taxon>Eukaryota</taxon>
        <taxon>Fungi</taxon>
        <taxon>Dikarya</taxon>
        <taxon>Ascomycota</taxon>
        <taxon>Pezizomycotina</taxon>
        <taxon>Sordariomycetes</taxon>
        <taxon>Hypocreomycetidae</taxon>
        <taxon>Hypocreales</taxon>
        <taxon>Clavicipitaceae</taxon>
        <taxon>Pochonia</taxon>
    </lineage>
</organism>
<keyword evidence="10" id="KW-1185">Reference proteome</keyword>
<dbReference type="AlphaFoldDB" id="A0A179FRT3"/>
<comment type="similarity">
    <text evidence="1 5">Belongs to the TUBGCP family.</text>
</comment>
<keyword evidence="4 5" id="KW-0206">Cytoskeleton</keyword>
<dbReference type="EMBL" id="LSBJ02000003">
    <property type="protein sequence ID" value="OAQ67910.1"/>
    <property type="molecule type" value="Genomic_DNA"/>
</dbReference>
<dbReference type="Gene3D" id="1.20.120.1900">
    <property type="entry name" value="Gamma-tubulin complex, C-terminal domain"/>
    <property type="match status" value="1"/>
</dbReference>
<evidence type="ECO:0000256" key="4">
    <source>
        <dbReference type="ARBA" id="ARBA00023212"/>
    </source>
</evidence>
<evidence type="ECO:0000313" key="9">
    <source>
        <dbReference type="EMBL" id="OAQ67910.1"/>
    </source>
</evidence>
<accession>A0A179FRT3</accession>
<evidence type="ECO:0000313" key="10">
    <source>
        <dbReference type="Proteomes" id="UP000078397"/>
    </source>
</evidence>
<dbReference type="Proteomes" id="UP000078397">
    <property type="component" value="Unassembled WGS sequence"/>
</dbReference>
<evidence type="ECO:0000256" key="3">
    <source>
        <dbReference type="ARBA" id="ARBA00022701"/>
    </source>
</evidence>
<evidence type="ECO:0000256" key="2">
    <source>
        <dbReference type="ARBA" id="ARBA00022490"/>
    </source>
</evidence>
<feature type="domain" description="Gamma tubulin complex component protein N-terminal" evidence="8">
    <location>
        <begin position="385"/>
        <end position="544"/>
    </location>
</feature>
<sequence length="898" mass="101761">MASRNRHGSLGELWQACLETIQSIEFSRRSRSEAPSFYSHTTKLEQWANEVGISAENPQLHGSRGGSSQVHRNRTAIENALRNIQEACIAIRSHARRTSRLAQWRQKLQNMPCPEEGELGDAVEKVGEEIEKLYLLIPLNMVHSESKQSQPVVRLSIPPSESVSNLASDPSVVEDLLKALSGIEGASHVRFTANYDTNQERYYQLHRPRFRSMTPNEGLFHVIRPTLNIANQLYALQNAVDGCGETWLNDLGQVNLAFCNSIKVFLKETRSKIAQLQLRPLTIHDLQGRLGRAKVQAAVLYYFAARLLIPKNLTGRGAINCGTTTSARAQDTRPRSTTHSSTDSSSGIYSDIPSNFSGDFESTLISNNKDSLASIWNEETLDLPSRGGNALSFLSRRLKSQPRNPRAAAFLNKIYQDMSQPYMAMLNRWLQSGDLCDPHLETFIRKPPDVSESVLELALWAEFNERYSQFDQFGIETHYIPTQLKGQEKIIRETGKIMACARKLGAKEPLEMGDFPKTLDSSLLSSTIRTAYTRANQILLDLLFGQHQLFLVLQSLKLHFLCLLVTEYSGFLKTGAAELIKKKKDANIENSWFQEKCRPEYVRLLDPYPHDVALCFGEKCLEQMIRDLDAATRVNRRPPSEDYCYRFLELHRQIPFAASIVLGRAGSTKYQCIFKILVSLRILELNLVDTWQEFENKFLGLPAVLLTRVSRVSALQTRMLHFAQITFRYCCMEVIEPRWEPFSSRLFDLTRESAIQARITVRDLWKEHRDVITNIMTECLLMHVNLTKAFLAAVECGADFVTLTRSFIHAPTSRSSELFNTDEPSPALNYTGLSSEGPSTDNNMENFSSELKVLERSFNDHLATMLELLGRETSQVPVFEKLQTGLRHLSPKSVDPDV</sequence>
<evidence type="ECO:0000259" key="8">
    <source>
        <dbReference type="Pfam" id="PF17681"/>
    </source>
</evidence>
<keyword evidence="2 5" id="KW-0963">Cytoplasm</keyword>
<evidence type="ECO:0000256" key="6">
    <source>
        <dbReference type="SAM" id="MobiDB-lite"/>
    </source>
</evidence>
<dbReference type="RefSeq" id="XP_018144760.1">
    <property type="nucleotide sequence ID" value="XM_018283624.1"/>
</dbReference>
<dbReference type="Pfam" id="PF17681">
    <property type="entry name" value="GCP_N_terminal"/>
    <property type="match status" value="1"/>
</dbReference>
<comment type="subcellular location">
    <subcellularLocation>
        <location evidence="5">Cytoplasm</location>
        <location evidence="5">Cytoskeleton</location>
        <location evidence="5">Microtubule organizing center</location>
    </subcellularLocation>
</comment>
<dbReference type="GO" id="GO:0000278">
    <property type="term" value="P:mitotic cell cycle"/>
    <property type="evidence" value="ECO:0007669"/>
    <property type="project" value="TreeGrafter"/>
</dbReference>
<dbReference type="GO" id="GO:0031122">
    <property type="term" value="P:cytoplasmic microtubule organization"/>
    <property type="evidence" value="ECO:0007669"/>
    <property type="project" value="TreeGrafter"/>
</dbReference>
<dbReference type="GO" id="GO:0000922">
    <property type="term" value="C:spindle pole"/>
    <property type="evidence" value="ECO:0007669"/>
    <property type="project" value="InterPro"/>
</dbReference>
<keyword evidence="3 5" id="KW-0493">Microtubule</keyword>
<dbReference type="GO" id="GO:0051011">
    <property type="term" value="F:microtubule minus-end binding"/>
    <property type="evidence" value="ECO:0007669"/>
    <property type="project" value="TreeGrafter"/>
</dbReference>
<name>A0A179FRT3_METCM</name>
<dbReference type="InterPro" id="IPR007259">
    <property type="entry name" value="GCP"/>
</dbReference>
<feature type="domain" description="Gamma tubulin complex component C-terminal" evidence="7">
    <location>
        <begin position="622"/>
        <end position="875"/>
    </location>
</feature>
<dbReference type="GO" id="GO:0043015">
    <property type="term" value="F:gamma-tubulin binding"/>
    <property type="evidence" value="ECO:0007669"/>
    <property type="project" value="InterPro"/>
</dbReference>
<dbReference type="Pfam" id="PF04130">
    <property type="entry name" value="GCP_C_terminal"/>
    <property type="match status" value="1"/>
</dbReference>
<dbReference type="InterPro" id="IPR040457">
    <property type="entry name" value="GCP_C"/>
</dbReference>
<dbReference type="GO" id="GO:0044732">
    <property type="term" value="C:mitotic spindle pole body"/>
    <property type="evidence" value="ECO:0007669"/>
    <property type="project" value="TreeGrafter"/>
</dbReference>
<reference evidence="9 10" key="1">
    <citation type="journal article" date="2016" name="PLoS Pathog.">
        <title>Biosynthesis of antibiotic leucinostatins in bio-control fungus Purpureocillium lilacinum and their inhibition on phytophthora revealed by genome mining.</title>
        <authorList>
            <person name="Wang G."/>
            <person name="Liu Z."/>
            <person name="Lin R."/>
            <person name="Li E."/>
            <person name="Mao Z."/>
            <person name="Ling J."/>
            <person name="Yang Y."/>
            <person name="Yin W.B."/>
            <person name="Xie B."/>
        </authorList>
    </citation>
    <scope>NUCLEOTIDE SEQUENCE [LARGE SCALE GENOMIC DNA]</scope>
    <source>
        <strain evidence="9">170</strain>
    </source>
</reference>